<dbReference type="Pfam" id="PF00550">
    <property type="entry name" value="PP-binding"/>
    <property type="match status" value="1"/>
</dbReference>
<dbReference type="InterPro" id="IPR036736">
    <property type="entry name" value="ACP-like_sf"/>
</dbReference>
<evidence type="ECO:0000313" key="2">
    <source>
        <dbReference type="EMBL" id="GIE26155.1"/>
    </source>
</evidence>
<feature type="domain" description="Carrier" evidence="1">
    <location>
        <begin position="15"/>
        <end position="90"/>
    </location>
</feature>
<accession>A0ABQ4A5L2</accession>
<dbReference type="PROSITE" id="PS50075">
    <property type="entry name" value="CARRIER"/>
    <property type="match status" value="1"/>
</dbReference>
<reference evidence="2 3" key="1">
    <citation type="submission" date="2021-01" db="EMBL/GenBank/DDBJ databases">
        <title>Whole genome shotgun sequence of Actinoplanes humidus NBRC 14915.</title>
        <authorList>
            <person name="Komaki H."/>
            <person name="Tamura T."/>
        </authorList>
    </citation>
    <scope>NUCLEOTIDE SEQUENCE [LARGE SCALE GENOMIC DNA]</scope>
    <source>
        <strain evidence="2 3">NBRC 14915</strain>
    </source>
</reference>
<dbReference type="SUPFAM" id="SSF47336">
    <property type="entry name" value="ACP-like"/>
    <property type="match status" value="1"/>
</dbReference>
<dbReference type="RefSeq" id="WP_203843068.1">
    <property type="nucleotide sequence ID" value="NZ_BAAATV010000031.1"/>
</dbReference>
<evidence type="ECO:0000313" key="3">
    <source>
        <dbReference type="Proteomes" id="UP000603200"/>
    </source>
</evidence>
<organism evidence="2 3">
    <name type="scientific">Winogradskya humida</name>
    <dbReference type="NCBI Taxonomy" id="113566"/>
    <lineage>
        <taxon>Bacteria</taxon>
        <taxon>Bacillati</taxon>
        <taxon>Actinomycetota</taxon>
        <taxon>Actinomycetes</taxon>
        <taxon>Micromonosporales</taxon>
        <taxon>Micromonosporaceae</taxon>
        <taxon>Winogradskya</taxon>
    </lineage>
</organism>
<keyword evidence="3" id="KW-1185">Reference proteome</keyword>
<comment type="caution">
    <text evidence="2">The sequence shown here is derived from an EMBL/GenBank/DDBJ whole genome shotgun (WGS) entry which is preliminary data.</text>
</comment>
<proteinExistence type="predicted"/>
<dbReference type="Gene3D" id="1.10.1200.10">
    <property type="entry name" value="ACP-like"/>
    <property type="match status" value="1"/>
</dbReference>
<dbReference type="EMBL" id="BOMN01000137">
    <property type="protein sequence ID" value="GIE26155.1"/>
    <property type="molecule type" value="Genomic_DNA"/>
</dbReference>
<dbReference type="InterPro" id="IPR009081">
    <property type="entry name" value="PP-bd_ACP"/>
</dbReference>
<evidence type="ECO:0000259" key="1">
    <source>
        <dbReference type="PROSITE" id="PS50075"/>
    </source>
</evidence>
<protein>
    <recommendedName>
        <fullName evidence="1">Carrier domain-containing protein</fullName>
    </recommendedName>
</protein>
<gene>
    <name evidence="2" type="ORF">Ahu01nite_092570</name>
</gene>
<sequence length="94" mass="10212">MTAATPAGATPGTVDAVADVVRGYLAQEMKVEPATIADDEVLKNIPGVDSVHLLRVVSRLERHWDVEFDDEQIFASVTLTDLVTLVTSYVRAKD</sequence>
<name>A0ABQ4A5L2_9ACTN</name>
<dbReference type="Proteomes" id="UP000603200">
    <property type="component" value="Unassembled WGS sequence"/>
</dbReference>